<feature type="compositionally biased region" description="Low complexity" evidence="1">
    <location>
        <begin position="386"/>
        <end position="401"/>
    </location>
</feature>
<reference evidence="2 3" key="1">
    <citation type="submission" date="2023-08" db="EMBL/GenBank/DDBJ databases">
        <title>Black Yeasts Isolated from many extreme environments.</title>
        <authorList>
            <person name="Coleine C."/>
            <person name="Stajich J.E."/>
            <person name="Selbmann L."/>
        </authorList>
    </citation>
    <scope>NUCLEOTIDE SEQUENCE [LARGE SCALE GENOMIC DNA]</scope>
    <source>
        <strain evidence="2 3">CCFEE 5910</strain>
    </source>
</reference>
<comment type="caution">
    <text evidence="2">The sequence shown here is derived from an EMBL/GenBank/DDBJ whole genome shotgun (WGS) entry which is preliminary data.</text>
</comment>
<dbReference type="EC" id="2.3.3.13" evidence="2"/>
<feature type="compositionally biased region" description="Acidic residues" evidence="1">
    <location>
        <begin position="492"/>
        <end position="505"/>
    </location>
</feature>
<keyword evidence="2" id="KW-0012">Acyltransferase</keyword>
<keyword evidence="2" id="KW-0808">Transferase</keyword>
<keyword evidence="3" id="KW-1185">Reference proteome</keyword>
<dbReference type="EMBL" id="JAVRRJ010000002">
    <property type="protein sequence ID" value="KAK5089000.1"/>
    <property type="molecule type" value="Genomic_DNA"/>
</dbReference>
<evidence type="ECO:0000313" key="3">
    <source>
        <dbReference type="Proteomes" id="UP001309876"/>
    </source>
</evidence>
<dbReference type="AlphaFoldDB" id="A0AAN7T495"/>
<protein>
    <submittedName>
        <fullName evidence="2">2-isopropylmalate synthase (Alpha-isopropylmalate synthase) (Alpha-IPM synthetase)</fullName>
        <ecNumber evidence="2">2.3.3.13</ecNumber>
    </submittedName>
</protein>
<dbReference type="GO" id="GO:0003852">
    <property type="term" value="F:2-isopropylmalate synthase activity"/>
    <property type="evidence" value="ECO:0007669"/>
    <property type="project" value="UniProtKB-EC"/>
</dbReference>
<feature type="region of interest" description="Disordered" evidence="1">
    <location>
        <begin position="422"/>
        <end position="505"/>
    </location>
</feature>
<proteinExistence type="predicted"/>
<name>A0AAN7T495_9EURO</name>
<feature type="compositionally biased region" description="Polar residues" evidence="1">
    <location>
        <begin position="426"/>
        <end position="439"/>
    </location>
</feature>
<feature type="region of interest" description="Disordered" evidence="1">
    <location>
        <begin position="370"/>
        <end position="406"/>
    </location>
</feature>
<sequence length="505" mass="55498">MRYLNWDILIFPDDTKVPVQEFDVKCQALPAASDTPLSPKLINAAGNDYNSSITQTPTMTCFIASLDAGHAFRVSVHSWEKPRPSSLLSSFKPAPERITFEAKLFIDGTLKAQRWLRQNSTWPEVISDTSTPLTEFPTDLRFPPFHSEILQQSHWDAGDGLGRIRLVIAEGIARPDVNSDILAFRRLRDVVAFSFQHAPQHILDHSGIAWPNARMFQKKILPKPQSDFQAHAHSPQRSGKQYAQTPMPIPGSMHASASWSSAQALVADDPFVGPSVTAKSFFERSQRKAHTDVSMSDYPTKKNESEMSDVAIQPPNFQQQVGRANVEEIIRALTPSKRAALLHALSPSDRPEVLGVGTVPNSRVMSIKSLDKQTLQARSVPGTRKSSLSSRSTSGNSTAMSWDESPTLGDLWSSSSKEFPGLLPSLQKSGTSERSTSCGSKRRRTLSPPTVLQSTTDSLPASIRGMSTSPCKKSPTPKKANQRSVAEKQSDSSEEDEDGTIEVTH</sequence>
<accession>A0AAN7T495</accession>
<evidence type="ECO:0000313" key="2">
    <source>
        <dbReference type="EMBL" id="KAK5089000.1"/>
    </source>
</evidence>
<feature type="compositionally biased region" description="Polar residues" evidence="1">
    <location>
        <begin position="447"/>
        <end position="459"/>
    </location>
</feature>
<evidence type="ECO:0000256" key="1">
    <source>
        <dbReference type="SAM" id="MobiDB-lite"/>
    </source>
</evidence>
<gene>
    <name evidence="2" type="primary">LEU4_1</name>
    <name evidence="2" type="ORF">LTR05_003224</name>
</gene>
<feature type="compositionally biased region" description="Low complexity" evidence="1">
    <location>
        <begin position="467"/>
        <end position="479"/>
    </location>
</feature>
<organism evidence="2 3">
    <name type="scientific">Lithohypha guttulata</name>
    <dbReference type="NCBI Taxonomy" id="1690604"/>
    <lineage>
        <taxon>Eukaryota</taxon>
        <taxon>Fungi</taxon>
        <taxon>Dikarya</taxon>
        <taxon>Ascomycota</taxon>
        <taxon>Pezizomycotina</taxon>
        <taxon>Eurotiomycetes</taxon>
        <taxon>Chaetothyriomycetidae</taxon>
        <taxon>Chaetothyriales</taxon>
        <taxon>Trichomeriaceae</taxon>
        <taxon>Lithohypha</taxon>
    </lineage>
</organism>
<dbReference type="Proteomes" id="UP001309876">
    <property type="component" value="Unassembled WGS sequence"/>
</dbReference>